<reference evidence="2" key="2">
    <citation type="submission" date="2020-08" db="EMBL/GenBank/DDBJ databases">
        <title>Plant Genome Project.</title>
        <authorList>
            <person name="Zhang R.-G."/>
        </authorList>
    </citation>
    <scope>NUCLEOTIDE SEQUENCE</scope>
    <source>
        <strain evidence="2">Huo1</strain>
        <tissue evidence="2">Leaf</tissue>
    </source>
</reference>
<keyword evidence="3" id="KW-1185">Reference proteome</keyword>
<keyword evidence="1" id="KW-0812">Transmembrane</keyword>
<comment type="caution">
    <text evidence="2">The sequence shown here is derived from an EMBL/GenBank/DDBJ whole genome shotgun (WGS) entry which is preliminary data.</text>
</comment>
<dbReference type="Proteomes" id="UP000298416">
    <property type="component" value="Unassembled WGS sequence"/>
</dbReference>
<proteinExistence type="predicted"/>
<keyword evidence="1" id="KW-1133">Transmembrane helix</keyword>
<feature type="transmembrane region" description="Helical" evidence="1">
    <location>
        <begin position="53"/>
        <end position="74"/>
    </location>
</feature>
<feature type="transmembrane region" description="Helical" evidence="1">
    <location>
        <begin position="95"/>
        <end position="118"/>
    </location>
</feature>
<name>A0A8X8XKP7_SALSN</name>
<sequence>MNIILRCRRSFSLVINALMILIFFNILTILQHLRERQGNQRQYLYPVLPVKSIRFVLALMITIFLFGFFTEFSMHRPVINPFRAPLNLSRVEVRAIIEVCAQFLNSSSVAIVVVWCILHTGHGIWISNGILFSLDGFSSSNMLEGHTR</sequence>
<feature type="transmembrane region" description="Helical" evidence="1">
    <location>
        <begin position="12"/>
        <end position="33"/>
    </location>
</feature>
<dbReference type="EMBL" id="PNBA02000009">
    <property type="protein sequence ID" value="KAG6413116.1"/>
    <property type="molecule type" value="Genomic_DNA"/>
</dbReference>
<keyword evidence="1" id="KW-0472">Membrane</keyword>
<accession>A0A8X8XKP7</accession>
<gene>
    <name evidence="2" type="ORF">SASPL_125817</name>
</gene>
<protein>
    <submittedName>
        <fullName evidence="2">Uncharacterized protein</fullName>
    </submittedName>
</protein>
<evidence type="ECO:0000313" key="3">
    <source>
        <dbReference type="Proteomes" id="UP000298416"/>
    </source>
</evidence>
<organism evidence="2">
    <name type="scientific">Salvia splendens</name>
    <name type="common">Scarlet sage</name>
    <dbReference type="NCBI Taxonomy" id="180675"/>
    <lineage>
        <taxon>Eukaryota</taxon>
        <taxon>Viridiplantae</taxon>
        <taxon>Streptophyta</taxon>
        <taxon>Embryophyta</taxon>
        <taxon>Tracheophyta</taxon>
        <taxon>Spermatophyta</taxon>
        <taxon>Magnoliopsida</taxon>
        <taxon>eudicotyledons</taxon>
        <taxon>Gunneridae</taxon>
        <taxon>Pentapetalae</taxon>
        <taxon>asterids</taxon>
        <taxon>lamiids</taxon>
        <taxon>Lamiales</taxon>
        <taxon>Lamiaceae</taxon>
        <taxon>Nepetoideae</taxon>
        <taxon>Mentheae</taxon>
        <taxon>Salviinae</taxon>
        <taxon>Salvia</taxon>
        <taxon>Salvia subgen. Calosphace</taxon>
        <taxon>core Calosphace</taxon>
    </lineage>
</organism>
<evidence type="ECO:0000313" key="2">
    <source>
        <dbReference type="EMBL" id="KAG6413116.1"/>
    </source>
</evidence>
<reference evidence="2" key="1">
    <citation type="submission" date="2018-01" db="EMBL/GenBank/DDBJ databases">
        <authorList>
            <person name="Mao J.F."/>
        </authorList>
    </citation>
    <scope>NUCLEOTIDE SEQUENCE</scope>
    <source>
        <strain evidence="2">Huo1</strain>
        <tissue evidence="2">Leaf</tissue>
    </source>
</reference>
<dbReference type="AlphaFoldDB" id="A0A8X8XKP7"/>
<evidence type="ECO:0000256" key="1">
    <source>
        <dbReference type="SAM" id="Phobius"/>
    </source>
</evidence>